<dbReference type="InterPro" id="IPR021078">
    <property type="entry name" value="Membrane-integrating_Mistic"/>
</dbReference>
<comment type="caution">
    <text evidence="1">The sequence shown here is derived from an EMBL/GenBank/DDBJ whole genome shotgun (WGS) entry which is preliminary data.</text>
</comment>
<evidence type="ECO:0000313" key="1">
    <source>
        <dbReference type="EMBL" id="MTH55651.1"/>
    </source>
</evidence>
<dbReference type="Proteomes" id="UP000434639">
    <property type="component" value="Unassembled WGS sequence"/>
</dbReference>
<dbReference type="InterPro" id="IPR038193">
    <property type="entry name" value="Mistic_sf"/>
</dbReference>
<proteinExistence type="predicted"/>
<dbReference type="Pfam" id="PF11458">
    <property type="entry name" value="Mistic"/>
    <property type="match status" value="1"/>
</dbReference>
<dbReference type="Gene3D" id="1.10.220.90">
    <property type="entry name" value="Mistic"/>
    <property type="match status" value="1"/>
</dbReference>
<name>A0A7X2V719_9BACI</name>
<protein>
    <submittedName>
        <fullName evidence="1">Protein mistic</fullName>
    </submittedName>
</protein>
<dbReference type="RefSeq" id="WP_162357130.1">
    <property type="nucleotide sequence ID" value="NZ_WMIB01000035.1"/>
</dbReference>
<accession>A0A7X2V719</accession>
<dbReference type="AlphaFoldDB" id="A0A7X2V719"/>
<dbReference type="EMBL" id="WMIB01000035">
    <property type="protein sequence ID" value="MTH55651.1"/>
    <property type="molecule type" value="Genomic_DNA"/>
</dbReference>
<reference evidence="1 2" key="1">
    <citation type="journal article" date="2017" name="Int. J. Syst. Evol. Microbiol.">
        <title>Bacillus mangrovi sp. nov., isolated from a sediment sample from a mangrove forest.</title>
        <authorList>
            <person name="Gupta V."/>
            <person name="Singh P.K."/>
            <person name="Korpole S."/>
            <person name="Tanuku N.R.S."/>
            <person name="Pinnaka A.K."/>
        </authorList>
    </citation>
    <scope>NUCLEOTIDE SEQUENCE [LARGE SCALE GENOMIC DNA]</scope>
    <source>
        <strain evidence="1 2">KCTC 33872</strain>
    </source>
</reference>
<evidence type="ECO:0000313" key="2">
    <source>
        <dbReference type="Proteomes" id="UP000434639"/>
    </source>
</evidence>
<keyword evidence="2" id="KW-1185">Reference proteome</keyword>
<gene>
    <name evidence="1" type="ORF">GKZ89_19845</name>
</gene>
<organism evidence="1 2">
    <name type="scientific">Metabacillus mangrovi</name>
    <dbReference type="NCBI Taxonomy" id="1491830"/>
    <lineage>
        <taxon>Bacteria</taxon>
        <taxon>Bacillati</taxon>
        <taxon>Bacillota</taxon>
        <taxon>Bacilli</taxon>
        <taxon>Bacillales</taxon>
        <taxon>Bacillaceae</taxon>
        <taxon>Metabacillus</taxon>
    </lineage>
</organism>
<sequence>MKISGKEKDQLSSAIDEMNEALDVFIQLYNQSEEDKPLITFSKETEAAISRAVELYGEDQVTEKINLLLKEFLSFPESTMKKGTE</sequence>